<dbReference type="InterPro" id="IPR036188">
    <property type="entry name" value="FAD/NAD-bd_sf"/>
</dbReference>
<reference evidence="5 6" key="1">
    <citation type="submission" date="2024-09" db="EMBL/GenBank/DDBJ databases">
        <authorList>
            <person name="Sun Q."/>
            <person name="Mori K."/>
        </authorList>
    </citation>
    <scope>NUCLEOTIDE SEQUENCE [LARGE SCALE GENOMIC DNA]</scope>
    <source>
        <strain evidence="5 6">CGMCC 1.9126</strain>
    </source>
</reference>
<evidence type="ECO:0000256" key="3">
    <source>
        <dbReference type="ARBA" id="ARBA00023002"/>
    </source>
</evidence>
<dbReference type="PRINTS" id="PR00757">
    <property type="entry name" value="AMINEOXDASEF"/>
</dbReference>
<protein>
    <submittedName>
        <fullName evidence="5">Flavin monoamine oxidase family protein</fullName>
    </submittedName>
</protein>
<evidence type="ECO:0000313" key="5">
    <source>
        <dbReference type="EMBL" id="MFC0477580.1"/>
    </source>
</evidence>
<dbReference type="Pfam" id="PF01593">
    <property type="entry name" value="Amino_oxidase"/>
    <property type="match status" value="1"/>
</dbReference>
<dbReference type="PANTHER" id="PTHR43563:SF1">
    <property type="entry name" value="AMINE OXIDASE [FLAVIN-CONTAINING] B"/>
    <property type="match status" value="1"/>
</dbReference>
<dbReference type="Proteomes" id="UP001589738">
    <property type="component" value="Unassembled WGS sequence"/>
</dbReference>
<name>A0ABV6KXJ0_9BACI</name>
<keyword evidence="3" id="KW-0560">Oxidoreductase</keyword>
<comment type="caution">
    <text evidence="5">The sequence shown here is derived from an EMBL/GenBank/DDBJ whole genome shotgun (WGS) entry which is preliminary data.</text>
</comment>
<dbReference type="SUPFAM" id="SSF54373">
    <property type="entry name" value="FAD-linked reductases, C-terminal domain"/>
    <property type="match status" value="1"/>
</dbReference>
<dbReference type="InterPro" id="IPR001613">
    <property type="entry name" value="Flavin_amine_oxidase"/>
</dbReference>
<evidence type="ECO:0000256" key="1">
    <source>
        <dbReference type="ARBA" id="ARBA00001974"/>
    </source>
</evidence>
<dbReference type="RefSeq" id="WP_377058924.1">
    <property type="nucleotide sequence ID" value="NZ_JBHLUU010000123.1"/>
</dbReference>
<dbReference type="InterPro" id="IPR050703">
    <property type="entry name" value="Flavin_MAO"/>
</dbReference>
<evidence type="ECO:0000256" key="2">
    <source>
        <dbReference type="ARBA" id="ARBA00005995"/>
    </source>
</evidence>
<sequence>MLNHVDVVIVGAGLSGLAAGWELRKHGKSFAILEAQSRVGGRVLTITHEDSTIDLGAQWVSPFQPRIQALLKYFQIKTIPSYNEGKTIFDLHNKRMLGMNKFPPLSPHGRLDLLLTQRKIQEFTKLLTKEGVRQSCISHKCDSITIDNWIEGQMFSKLGKSFFKIFCGELASLELNELSFLDILWFIQSAGGLEKILTGEDEWITNGAQTLPRLMAEAMHEQIFMNQPVRKIVWGGNRVTVHTDSNVWKSRKVIVALPPTFSARIQYDPPLPALREQLCQRVGQGSIIKSVIVYATPFWRDQGLSGNSYNDYGPIRATMDSSTPGQPQGVLTALIGGKYARRIGQLPPLERKKEIVACLGLLFGNKALDPIALYEKDWSEDPWSRGGYAAHFATGVITEYGAALTEPVGPLHWAGTETANEWRLYMEGAIESGERAAKETLK</sequence>
<gene>
    <name evidence="5" type="ORF">ACFFHF_20520</name>
</gene>
<feature type="domain" description="Amine oxidase" evidence="4">
    <location>
        <begin position="14"/>
        <end position="439"/>
    </location>
</feature>
<evidence type="ECO:0000259" key="4">
    <source>
        <dbReference type="Pfam" id="PF01593"/>
    </source>
</evidence>
<proteinExistence type="inferred from homology"/>
<keyword evidence="6" id="KW-1185">Reference proteome</keyword>
<dbReference type="InterPro" id="IPR002937">
    <property type="entry name" value="Amino_oxidase"/>
</dbReference>
<comment type="similarity">
    <text evidence="2">Belongs to the flavin monoamine oxidase family.</text>
</comment>
<dbReference type="SUPFAM" id="SSF51905">
    <property type="entry name" value="FAD/NAD(P)-binding domain"/>
    <property type="match status" value="1"/>
</dbReference>
<dbReference type="PANTHER" id="PTHR43563">
    <property type="entry name" value="AMINE OXIDASE"/>
    <property type="match status" value="1"/>
</dbReference>
<evidence type="ECO:0000313" key="6">
    <source>
        <dbReference type="Proteomes" id="UP001589738"/>
    </source>
</evidence>
<accession>A0ABV6KXJ0</accession>
<organism evidence="5 6">
    <name type="scientific">Robertmurraya beringensis</name>
    <dbReference type="NCBI Taxonomy" id="641660"/>
    <lineage>
        <taxon>Bacteria</taxon>
        <taxon>Bacillati</taxon>
        <taxon>Bacillota</taxon>
        <taxon>Bacilli</taxon>
        <taxon>Bacillales</taxon>
        <taxon>Bacillaceae</taxon>
        <taxon>Robertmurraya</taxon>
    </lineage>
</organism>
<dbReference type="Gene3D" id="3.50.50.60">
    <property type="entry name" value="FAD/NAD(P)-binding domain"/>
    <property type="match status" value="1"/>
</dbReference>
<dbReference type="EMBL" id="JBHLUU010000123">
    <property type="protein sequence ID" value="MFC0477580.1"/>
    <property type="molecule type" value="Genomic_DNA"/>
</dbReference>
<comment type="cofactor">
    <cofactor evidence="1">
        <name>FAD</name>
        <dbReference type="ChEBI" id="CHEBI:57692"/>
    </cofactor>
</comment>